<feature type="domain" description="Glycosyl hydrolase family 95 catalytic" evidence="3">
    <location>
        <begin position="282"/>
        <end position="696"/>
    </location>
</feature>
<dbReference type="Proteomes" id="UP000029964">
    <property type="component" value="Unassembled WGS sequence"/>
</dbReference>
<dbReference type="Pfam" id="PF21307">
    <property type="entry name" value="Glyco_hydro_95_C"/>
    <property type="match status" value="1"/>
</dbReference>
<organism evidence="4 5">
    <name type="scientific">Hapsidospora chrysogenum (strain ATCC 11550 / CBS 779.69 / DSM 880 / IAM 14645 / JCM 23072 / IMI 49137)</name>
    <name type="common">Acremonium chrysogenum</name>
    <dbReference type="NCBI Taxonomy" id="857340"/>
    <lineage>
        <taxon>Eukaryota</taxon>
        <taxon>Fungi</taxon>
        <taxon>Dikarya</taxon>
        <taxon>Ascomycota</taxon>
        <taxon>Pezizomycotina</taxon>
        <taxon>Sordariomycetes</taxon>
        <taxon>Hypocreomycetidae</taxon>
        <taxon>Hypocreales</taxon>
        <taxon>Bionectriaceae</taxon>
        <taxon>Hapsidospora</taxon>
    </lineage>
</organism>
<dbReference type="InterPro" id="IPR049053">
    <property type="entry name" value="AFCA-like_C"/>
</dbReference>
<evidence type="ECO:0000259" key="1">
    <source>
        <dbReference type="Pfam" id="PF14498"/>
    </source>
</evidence>
<dbReference type="InterPro" id="IPR008928">
    <property type="entry name" value="6-hairpin_glycosidase_sf"/>
</dbReference>
<evidence type="ECO:0000313" key="5">
    <source>
        <dbReference type="Proteomes" id="UP000029964"/>
    </source>
</evidence>
<feature type="domain" description="Alpha fucosidase A-like C-terminal" evidence="2">
    <location>
        <begin position="698"/>
        <end position="773"/>
    </location>
</feature>
<dbReference type="SUPFAM" id="SSF48208">
    <property type="entry name" value="Six-hairpin glycosidases"/>
    <property type="match status" value="1"/>
</dbReference>
<dbReference type="PANTHER" id="PTHR31084">
    <property type="entry name" value="ALPHA-L-FUCOSIDASE 2"/>
    <property type="match status" value="1"/>
</dbReference>
<dbReference type="AlphaFoldDB" id="A0A086T653"/>
<dbReference type="EMBL" id="JPKY01000041">
    <property type="protein sequence ID" value="KFH44835.1"/>
    <property type="molecule type" value="Genomic_DNA"/>
</dbReference>
<dbReference type="HOGENOM" id="CLU_004617_2_1_1"/>
<evidence type="ECO:0000313" key="4">
    <source>
        <dbReference type="EMBL" id="KFH44835.1"/>
    </source>
</evidence>
<dbReference type="GO" id="GO:0005975">
    <property type="term" value="P:carbohydrate metabolic process"/>
    <property type="evidence" value="ECO:0007669"/>
    <property type="project" value="InterPro"/>
</dbReference>
<dbReference type="Gene3D" id="2.70.98.50">
    <property type="entry name" value="putative glycoside hydrolase family protein from bacillus halodurans"/>
    <property type="match status" value="1"/>
</dbReference>
<reference evidence="5" key="1">
    <citation type="journal article" date="2014" name="Genome Announc.">
        <title>Genome sequence and annotation of Acremonium chrysogenum, producer of the beta-lactam antibiotic cephalosporin C.</title>
        <authorList>
            <person name="Terfehr D."/>
            <person name="Dahlmann T.A."/>
            <person name="Specht T."/>
            <person name="Zadra I."/>
            <person name="Kuernsteiner H."/>
            <person name="Kueck U."/>
        </authorList>
    </citation>
    <scope>NUCLEOTIDE SEQUENCE [LARGE SCALE GENOMIC DNA]</scope>
    <source>
        <strain evidence="5">ATCC 11550 / CBS 779.69 / DSM 880 / IAM 14645 / JCM 23072 / IMI 49137</strain>
    </source>
</reference>
<dbReference type="InterPro" id="IPR027414">
    <property type="entry name" value="GH95_N_dom"/>
</dbReference>
<evidence type="ECO:0000259" key="3">
    <source>
        <dbReference type="Pfam" id="PF22124"/>
    </source>
</evidence>
<dbReference type="GO" id="GO:0004560">
    <property type="term" value="F:alpha-L-fucosidase activity"/>
    <property type="evidence" value="ECO:0007669"/>
    <property type="project" value="InterPro"/>
</dbReference>
<keyword evidence="5" id="KW-1185">Reference proteome</keyword>
<dbReference type="PIRSF" id="PIRSF007663">
    <property type="entry name" value="UCP007663"/>
    <property type="match status" value="1"/>
</dbReference>
<proteinExistence type="predicted"/>
<dbReference type="OrthoDB" id="2848340at2759"/>
<dbReference type="Gene3D" id="2.60.40.1180">
    <property type="entry name" value="Golgi alpha-mannosidase II"/>
    <property type="match status" value="1"/>
</dbReference>
<comment type="caution">
    <text evidence="4">The sequence shown here is derived from an EMBL/GenBank/DDBJ whole genome shotgun (WGS) entry which is preliminary data.</text>
</comment>
<accession>A0A086T653</accession>
<name>A0A086T653_HAPC1</name>
<dbReference type="Pfam" id="PF22124">
    <property type="entry name" value="Glyco_hydro_95_cat"/>
    <property type="match status" value="1"/>
</dbReference>
<gene>
    <name evidence="4" type="ORF">ACRE_043720</name>
</gene>
<dbReference type="Pfam" id="PF14498">
    <property type="entry name" value="Glyco_hyd_65N_2"/>
    <property type="match status" value="1"/>
</dbReference>
<sequence length="786" mass="85506">MRSQNILRRALPILAWAASTAHGHAGRLWYAQPGSDIHDAIPVGNGRLGALVYGHVDVERISLNEDSIWSGGFANRVNPISLEALVEVRRLMDNDQLSAANDAYLDGIAAKPDQQRMYQPAGQLIISTGHSSDGIQGYNRSLDLSTSVASVAYESDGVQYTREAVGNYPTGVLAFRFAADQPGSLSLTVTLERDEGVFSTEVEGDSVLLSGHGTDDENYTFVSGLRIVSSGGETTVDGNSHVISGADSVEMFYNAETLFYHPDGDYLGPLNAKLDAAVEKGFDSLLSEAVDDYSELYSRVSLTWDNQDPAQGLLATDERLEANKAAGNFDQDPTLLLLAYNFGRYLLISSSRPGSVPANLQGVWNEDFSPSWGSKFTININLEMNYWLVEANNLPDVAEPLWQHLLRTQERGIAVASEMYNCSGWVSHHNTDLWGDCAPQDSLTGATAWPMGSVWLSNQAMDHFRFSRDEDFARDVALPLAAGALDFVYDFGVMEGDYLVIYPSNSPELELKIPDGQPNAGSNTGLAKNTQMDRAMVWDLCTSYINIADAVGVTEGVEKAKDVLARTGPATVSESTGRLMEWNVDYKEAEAGHRHFSSIYGMHPGRQYSPLNGDRAIFEGARALLEYRMENGSGSTGWSRVWAAIIRARYFEGDVALADAHNLLSEHTSPNLFSDAHGAVQMDATFGIVSVVNEMLLQSNNDMVHIGPAIPSSVMATGEFSGWVARGSFVVDAAWEDGRVTGASITSRAGLDLAIRVQDGREFRVNGKPYNGTLSTQAGEVYEVTF</sequence>
<evidence type="ECO:0000259" key="2">
    <source>
        <dbReference type="Pfam" id="PF21307"/>
    </source>
</evidence>
<dbReference type="InterPro" id="IPR054363">
    <property type="entry name" value="GH95_cat"/>
</dbReference>
<dbReference type="PANTHER" id="PTHR31084:SF0">
    <property type="entry name" value="ALPHA-L-FUCOSIDASE 2"/>
    <property type="match status" value="1"/>
</dbReference>
<dbReference type="InterPro" id="IPR013780">
    <property type="entry name" value="Glyco_hydro_b"/>
</dbReference>
<feature type="domain" description="Glycosyl hydrolase family 95 N-terminal" evidence="1">
    <location>
        <begin position="28"/>
        <end position="259"/>
    </location>
</feature>
<dbReference type="InterPro" id="IPR016518">
    <property type="entry name" value="Alpha-L-fucosidase"/>
</dbReference>
<protein>
    <submittedName>
        <fullName evidence="4">Alpha-L-fucosidase-like protein</fullName>
    </submittedName>
</protein>